<evidence type="ECO:0000313" key="13">
    <source>
        <dbReference type="Proteomes" id="UP001152622"/>
    </source>
</evidence>
<feature type="compositionally biased region" description="Low complexity" evidence="9">
    <location>
        <begin position="100"/>
        <end position="113"/>
    </location>
</feature>
<evidence type="ECO:0000256" key="6">
    <source>
        <dbReference type="ARBA" id="ARBA00022919"/>
    </source>
</evidence>
<evidence type="ECO:0000256" key="10">
    <source>
        <dbReference type="SAM" id="SignalP"/>
    </source>
</evidence>
<dbReference type="SUPFAM" id="SSF56219">
    <property type="entry name" value="DNase I-like"/>
    <property type="match status" value="1"/>
</dbReference>
<keyword evidence="6" id="KW-0443">Lipid metabolism</keyword>
<organism evidence="12 13">
    <name type="scientific">Synaphobranchus kaupii</name>
    <name type="common">Kaup's arrowtooth eel</name>
    <dbReference type="NCBI Taxonomy" id="118154"/>
    <lineage>
        <taxon>Eukaryota</taxon>
        <taxon>Metazoa</taxon>
        <taxon>Chordata</taxon>
        <taxon>Craniata</taxon>
        <taxon>Vertebrata</taxon>
        <taxon>Euteleostomi</taxon>
        <taxon>Actinopterygii</taxon>
        <taxon>Neopterygii</taxon>
        <taxon>Teleostei</taxon>
        <taxon>Anguilliformes</taxon>
        <taxon>Synaphobranchidae</taxon>
        <taxon>Synaphobranchus</taxon>
    </lineage>
</organism>
<dbReference type="CDD" id="cd09078">
    <property type="entry name" value="nSMase"/>
    <property type="match status" value="1"/>
</dbReference>
<keyword evidence="13" id="KW-1185">Reference proteome</keyword>
<sequence length="839" mass="92630">MVLWLPFALLGFLVWAPLQAVRRPYVYTHRRTGHTEKGRGEWKPQGQNFCFGSANVCLLPDSLSRFNNLSDTQGRACELGRRIFCGASRPRIKIYIDSPSSTSVSTASSQTFSLDDPPNGNEGVDELEGGDDPGLQNKECVPLTGQHTITDCPLHSTGPPVPDCPLHSAEKHTLPYFSLHCIGQPNLDCPLHSTGQPNPGCPLHSTGQHTLPDCPLQSTGQPNPGCPLHSTGQPNPDCPLHSTEQHTLPDCPLHSTGQPNPGCPLHSTGQPNPDCPLHSTEQHTLPDCPLHSTGQPNPDCPLHSTEQHTLPDCPLHSTGQQTLPKCPLHSTGQPIPDCPLHSTEQHTLPDCPLHSTKEHTIPVCPLQSTAQHTQLACHVHSTELPTTPDCPLHSTGEQTFPNCPLHSKGQQTRLDCHLQSTIGQQTLPDCNLHSPIGQQSLPDYLLDSRGEQTPHDCPMHSAGVQISISDPEPAPEVNSVACVLDSCITSQEFLPHIHTGNRDMSNNSPSQHTSVLKKGAEPKKHSVNGGFEHEISAFFPANLDFLCLQEVFDKQAEVKLKQQLHHYFPYILSDVGRYAWKGCCSQFKFLNSGLLLASQYPILDADYHCYPNGRGEDALAAKGILFVKVQVGKSPQGKRIVGYITCTHLHSIEGHSEVRCEQLNMLLQYGAYFRKATKRQKDQVAFDVILGDLNFDNCSSEDRLEQQHVIFSHYKDPCRVGPGEDQPWALGTLLEISGLYDEDVCSPEKMQKVMENEEVRKEYLVYPTGKKHCFNQKGQMIPHKGNGRRIDYILYSEEGLQQDWKLGVEEYSFITQLAGLTDHLAIAMRLTVSTGEEKL</sequence>
<evidence type="ECO:0000256" key="2">
    <source>
        <dbReference type="ARBA" id="ARBA00004991"/>
    </source>
</evidence>
<protein>
    <recommendedName>
        <fullName evidence="4">sphingomyelin phosphodiesterase</fullName>
        <ecNumber evidence="4">3.1.4.12</ecNumber>
    </recommendedName>
</protein>
<feature type="chain" id="PRO_5040421370" description="sphingomyelin phosphodiesterase" evidence="10">
    <location>
        <begin position="21"/>
        <end position="839"/>
    </location>
</feature>
<dbReference type="GO" id="GO:0004767">
    <property type="term" value="F:sphingomyelin phosphodiesterase activity"/>
    <property type="evidence" value="ECO:0007669"/>
    <property type="project" value="UniProtKB-EC"/>
</dbReference>
<comment type="pathway">
    <text evidence="1">Lipid metabolism; sphingolipid metabolism.</text>
</comment>
<comment type="similarity">
    <text evidence="3">Belongs to the neutral sphingomyelinase family.</text>
</comment>
<evidence type="ECO:0000313" key="12">
    <source>
        <dbReference type="EMBL" id="KAJ8333665.1"/>
    </source>
</evidence>
<feature type="signal peptide" evidence="10">
    <location>
        <begin position="1"/>
        <end position="20"/>
    </location>
</feature>
<comment type="catalytic activity">
    <reaction evidence="7">
        <text>a sphingomyelin + H2O = phosphocholine + an N-acylsphing-4-enine + H(+)</text>
        <dbReference type="Rhea" id="RHEA:19253"/>
        <dbReference type="ChEBI" id="CHEBI:15377"/>
        <dbReference type="ChEBI" id="CHEBI:15378"/>
        <dbReference type="ChEBI" id="CHEBI:17636"/>
        <dbReference type="ChEBI" id="CHEBI:52639"/>
        <dbReference type="ChEBI" id="CHEBI:295975"/>
        <dbReference type="EC" id="3.1.4.12"/>
    </reaction>
    <physiologicalReaction direction="left-to-right" evidence="7">
        <dbReference type="Rhea" id="RHEA:19254"/>
    </physiologicalReaction>
</comment>
<dbReference type="InterPro" id="IPR038772">
    <property type="entry name" value="Sph/SMPD2-like"/>
</dbReference>
<keyword evidence="5" id="KW-0378">Hydrolase</keyword>
<dbReference type="GO" id="GO:0005576">
    <property type="term" value="C:extracellular region"/>
    <property type="evidence" value="ECO:0007669"/>
    <property type="project" value="InterPro"/>
</dbReference>
<evidence type="ECO:0000259" key="11">
    <source>
        <dbReference type="Pfam" id="PF03372"/>
    </source>
</evidence>
<proteinExistence type="inferred from homology"/>
<keyword evidence="10" id="KW-0732">Signal</keyword>
<feature type="region of interest" description="Disordered" evidence="9">
    <location>
        <begin position="212"/>
        <end position="306"/>
    </location>
</feature>
<comment type="caution">
    <text evidence="12">The sequence shown here is derived from an EMBL/GenBank/DDBJ whole genome shotgun (WGS) entry which is preliminary data.</text>
</comment>
<evidence type="ECO:0000256" key="8">
    <source>
        <dbReference type="ARBA" id="ARBA00049371"/>
    </source>
</evidence>
<evidence type="ECO:0000256" key="7">
    <source>
        <dbReference type="ARBA" id="ARBA00047268"/>
    </source>
</evidence>
<evidence type="ECO:0000256" key="1">
    <source>
        <dbReference type="ARBA" id="ARBA00004760"/>
    </source>
</evidence>
<dbReference type="EC" id="3.1.4.12" evidence="4"/>
<dbReference type="EMBL" id="JAINUF010000022">
    <property type="protein sequence ID" value="KAJ8333665.1"/>
    <property type="molecule type" value="Genomic_DNA"/>
</dbReference>
<dbReference type="Pfam" id="PF03372">
    <property type="entry name" value="Exo_endo_phos"/>
    <property type="match status" value="1"/>
</dbReference>
<evidence type="ECO:0000256" key="5">
    <source>
        <dbReference type="ARBA" id="ARBA00022801"/>
    </source>
</evidence>
<comment type="pathway">
    <text evidence="2">Sphingolipid metabolism.</text>
</comment>
<dbReference type="Proteomes" id="UP001152622">
    <property type="component" value="Chromosome 22"/>
</dbReference>
<comment type="catalytic activity">
    <reaction evidence="8">
        <text>N-(hexadecanoyl)-sphing-4-enine-1-phosphocholine + H2O = N-hexadecanoylsphing-4-enine + phosphocholine + H(+)</text>
        <dbReference type="Rhea" id="RHEA:45644"/>
        <dbReference type="ChEBI" id="CHEBI:15377"/>
        <dbReference type="ChEBI" id="CHEBI:15378"/>
        <dbReference type="ChEBI" id="CHEBI:72959"/>
        <dbReference type="ChEBI" id="CHEBI:78646"/>
        <dbReference type="ChEBI" id="CHEBI:295975"/>
    </reaction>
    <physiologicalReaction direction="left-to-right" evidence="8">
        <dbReference type="Rhea" id="RHEA:45645"/>
    </physiologicalReaction>
</comment>
<dbReference type="GO" id="GO:0005737">
    <property type="term" value="C:cytoplasm"/>
    <property type="evidence" value="ECO:0007669"/>
    <property type="project" value="TreeGrafter"/>
</dbReference>
<dbReference type="GO" id="GO:0016020">
    <property type="term" value="C:membrane"/>
    <property type="evidence" value="ECO:0007669"/>
    <property type="project" value="GOC"/>
</dbReference>
<feature type="region of interest" description="Disordered" evidence="9">
    <location>
        <begin position="499"/>
        <end position="524"/>
    </location>
</feature>
<dbReference type="FunFam" id="3.60.10.10:FF:000114">
    <property type="entry name" value="Sphingomyelin phosphodiesterase 5"/>
    <property type="match status" value="1"/>
</dbReference>
<dbReference type="InterPro" id="IPR017766">
    <property type="entry name" value="Sphingomyelinase/PLipase_C"/>
</dbReference>
<feature type="compositionally biased region" description="Polar residues" evidence="9">
    <location>
        <begin position="502"/>
        <end position="514"/>
    </location>
</feature>
<dbReference type="PANTHER" id="PTHR16320:SF8">
    <property type="entry name" value="SPHINGOMYELIN PHOSPHODIESTERASE 3"/>
    <property type="match status" value="1"/>
</dbReference>
<gene>
    <name evidence="12" type="ORF">SKAU_G00409840</name>
</gene>
<keyword evidence="6" id="KW-0746">Sphingolipid metabolism</keyword>
<dbReference type="GO" id="GO:0006684">
    <property type="term" value="P:sphingomyelin metabolic process"/>
    <property type="evidence" value="ECO:0007669"/>
    <property type="project" value="TreeGrafter"/>
</dbReference>
<dbReference type="InterPro" id="IPR005135">
    <property type="entry name" value="Endo/exonuclease/phosphatase"/>
</dbReference>
<feature type="region of interest" description="Disordered" evidence="9">
    <location>
        <begin position="100"/>
        <end position="138"/>
    </location>
</feature>
<reference evidence="12" key="1">
    <citation type="journal article" date="2023" name="Science">
        <title>Genome structures resolve the early diversification of teleost fishes.</title>
        <authorList>
            <person name="Parey E."/>
            <person name="Louis A."/>
            <person name="Montfort J."/>
            <person name="Bouchez O."/>
            <person name="Roques C."/>
            <person name="Iampietro C."/>
            <person name="Lluch J."/>
            <person name="Castinel A."/>
            <person name="Donnadieu C."/>
            <person name="Desvignes T."/>
            <person name="Floi Bucao C."/>
            <person name="Jouanno E."/>
            <person name="Wen M."/>
            <person name="Mejri S."/>
            <person name="Dirks R."/>
            <person name="Jansen H."/>
            <person name="Henkel C."/>
            <person name="Chen W.J."/>
            <person name="Zahm M."/>
            <person name="Cabau C."/>
            <person name="Klopp C."/>
            <person name="Thompson A.W."/>
            <person name="Robinson-Rechavi M."/>
            <person name="Braasch I."/>
            <person name="Lecointre G."/>
            <person name="Bobe J."/>
            <person name="Postlethwait J.H."/>
            <person name="Berthelot C."/>
            <person name="Roest Crollius H."/>
            <person name="Guiguen Y."/>
        </authorList>
    </citation>
    <scope>NUCLEOTIDE SEQUENCE</scope>
    <source>
        <strain evidence="12">WJC10195</strain>
    </source>
</reference>
<dbReference type="InterPro" id="IPR036691">
    <property type="entry name" value="Endo/exonu/phosph_ase_sf"/>
</dbReference>
<evidence type="ECO:0000256" key="4">
    <source>
        <dbReference type="ARBA" id="ARBA00012369"/>
    </source>
</evidence>
<accession>A0A9Q1E7I5</accession>
<evidence type="ECO:0000256" key="3">
    <source>
        <dbReference type="ARBA" id="ARBA00006335"/>
    </source>
</evidence>
<dbReference type="Gene3D" id="3.60.10.10">
    <property type="entry name" value="Endonuclease/exonuclease/phosphatase"/>
    <property type="match status" value="1"/>
</dbReference>
<evidence type="ECO:0000256" key="9">
    <source>
        <dbReference type="SAM" id="MobiDB-lite"/>
    </source>
</evidence>
<name>A0A9Q1E7I5_SYNKA</name>
<dbReference type="AlphaFoldDB" id="A0A9Q1E7I5"/>
<dbReference type="PANTHER" id="PTHR16320">
    <property type="entry name" value="SPHINGOMYELINASE FAMILY MEMBER"/>
    <property type="match status" value="1"/>
</dbReference>
<feature type="domain" description="Endonuclease/exonuclease/phosphatase" evidence="11">
    <location>
        <begin position="531"/>
        <end position="810"/>
    </location>
</feature>
<dbReference type="OrthoDB" id="40902at2759"/>